<organism evidence="5 6">
    <name type="scientific">Rhynchospora tenuis</name>
    <dbReference type="NCBI Taxonomy" id="198213"/>
    <lineage>
        <taxon>Eukaryota</taxon>
        <taxon>Viridiplantae</taxon>
        <taxon>Streptophyta</taxon>
        <taxon>Embryophyta</taxon>
        <taxon>Tracheophyta</taxon>
        <taxon>Spermatophyta</taxon>
        <taxon>Magnoliopsida</taxon>
        <taxon>Liliopsida</taxon>
        <taxon>Poales</taxon>
        <taxon>Cyperaceae</taxon>
        <taxon>Cyperoideae</taxon>
        <taxon>Rhynchosporeae</taxon>
        <taxon>Rhynchospora</taxon>
    </lineage>
</organism>
<dbReference type="Pfam" id="PF03018">
    <property type="entry name" value="Dirigent"/>
    <property type="match status" value="1"/>
</dbReference>
<evidence type="ECO:0000256" key="1">
    <source>
        <dbReference type="ARBA" id="ARBA00010746"/>
    </source>
</evidence>
<keyword evidence="6" id="KW-1185">Reference proteome</keyword>
<accession>A0AAD5ZG89</accession>
<reference evidence="5 6" key="1">
    <citation type="journal article" date="2022" name="Cell">
        <title>Repeat-based holocentromeres influence genome architecture and karyotype evolution.</title>
        <authorList>
            <person name="Hofstatter P.G."/>
            <person name="Thangavel G."/>
            <person name="Lux T."/>
            <person name="Neumann P."/>
            <person name="Vondrak T."/>
            <person name="Novak P."/>
            <person name="Zhang M."/>
            <person name="Costa L."/>
            <person name="Castellani M."/>
            <person name="Scott A."/>
            <person name="Toegelov H."/>
            <person name="Fuchs J."/>
            <person name="Mata-Sucre Y."/>
            <person name="Dias Y."/>
            <person name="Vanzela A.L.L."/>
            <person name="Huettel B."/>
            <person name="Almeida C.C.S."/>
            <person name="Simkova H."/>
            <person name="Souza G."/>
            <person name="Pedrosa-Harand A."/>
            <person name="Macas J."/>
            <person name="Mayer K.F.X."/>
            <person name="Houben A."/>
            <person name="Marques A."/>
        </authorList>
    </citation>
    <scope>NUCLEOTIDE SEQUENCE [LARGE SCALE GENOMIC DNA]</scope>
    <source>
        <strain evidence="5">RhyTen1mFocal</strain>
    </source>
</reference>
<proteinExistence type="inferred from homology"/>
<dbReference type="AlphaFoldDB" id="A0AAD5ZG89"/>
<evidence type="ECO:0000256" key="2">
    <source>
        <dbReference type="ARBA" id="ARBA00011738"/>
    </source>
</evidence>
<sequence>MAGIFQITPIKKELKIRLYLQRKFSGSNRNQMTVYTPSGTSFGIYAINDWTFWDSIAPTAKVIARGRGPQFQAGVAGMEESRWFNIFNLVFEDPSFKGSTLKVMGATVTEDNSEWTIVGGSGEFTRAQGIIDKKTVQKTNDGDVLEINIHAFYAPLV</sequence>
<dbReference type="InterPro" id="IPR044859">
    <property type="entry name" value="Allene_oxi_cyc_Dirigent"/>
</dbReference>
<dbReference type="PANTHER" id="PTHR21495">
    <property type="entry name" value="NUCLEOPORIN-RELATED"/>
    <property type="match status" value="1"/>
</dbReference>
<keyword evidence="4" id="KW-0052">Apoplast</keyword>
<evidence type="ECO:0000256" key="4">
    <source>
        <dbReference type="RuleBase" id="RU363099"/>
    </source>
</evidence>
<dbReference type="Proteomes" id="UP001210211">
    <property type="component" value="Unassembled WGS sequence"/>
</dbReference>
<comment type="subunit">
    <text evidence="2 4">Homodimer.</text>
</comment>
<evidence type="ECO:0000313" key="6">
    <source>
        <dbReference type="Proteomes" id="UP001210211"/>
    </source>
</evidence>
<dbReference type="Gene3D" id="2.40.480.10">
    <property type="entry name" value="Allene oxide cyclase-like"/>
    <property type="match status" value="1"/>
</dbReference>
<dbReference type="InterPro" id="IPR004265">
    <property type="entry name" value="Dirigent"/>
</dbReference>
<dbReference type="GO" id="GO:0048046">
    <property type="term" value="C:apoplast"/>
    <property type="evidence" value="ECO:0007669"/>
    <property type="project" value="UniProtKB-SubCell"/>
</dbReference>
<evidence type="ECO:0000313" key="5">
    <source>
        <dbReference type="EMBL" id="KAJ3697325.1"/>
    </source>
</evidence>
<comment type="caution">
    <text evidence="5">The sequence shown here is derived from an EMBL/GenBank/DDBJ whole genome shotgun (WGS) entry which is preliminary data.</text>
</comment>
<dbReference type="EMBL" id="JAMRDG010000001">
    <property type="protein sequence ID" value="KAJ3697325.1"/>
    <property type="molecule type" value="Genomic_DNA"/>
</dbReference>
<keyword evidence="3 4" id="KW-0964">Secreted</keyword>
<name>A0AAD5ZG89_9POAL</name>
<gene>
    <name evidence="5" type="ORF">LUZ61_001030</name>
</gene>
<protein>
    <recommendedName>
        <fullName evidence="4">Dirigent protein</fullName>
    </recommendedName>
</protein>
<comment type="similarity">
    <text evidence="1 4">Belongs to the plant dirigent protein family.</text>
</comment>
<dbReference type="GO" id="GO:0009699">
    <property type="term" value="P:phenylpropanoid biosynthetic process"/>
    <property type="evidence" value="ECO:0007669"/>
    <property type="project" value="UniProtKB-ARBA"/>
</dbReference>
<comment type="function">
    <text evidence="4">Dirigent proteins impart stereoselectivity on the phenoxy radical-coupling reaction, yielding optically active lignans from two molecules of coniferyl alcohol in the biosynthesis of lignans, flavonolignans, and alkaloids and thus plays a central role in plant secondary metabolism.</text>
</comment>
<evidence type="ECO:0000256" key="3">
    <source>
        <dbReference type="ARBA" id="ARBA00022525"/>
    </source>
</evidence>
<comment type="subcellular location">
    <subcellularLocation>
        <location evidence="4">Secreted</location>
        <location evidence="4">Extracellular space</location>
        <location evidence="4">Apoplast</location>
    </subcellularLocation>
</comment>